<feature type="transmembrane region" description="Helical" evidence="6">
    <location>
        <begin position="189"/>
        <end position="210"/>
    </location>
</feature>
<dbReference type="CDD" id="cd17416">
    <property type="entry name" value="MFS_NPF1_2"/>
    <property type="match status" value="1"/>
</dbReference>
<feature type="transmembrane region" description="Helical" evidence="6">
    <location>
        <begin position="67"/>
        <end position="90"/>
    </location>
</feature>
<comment type="caution">
    <text evidence="7">The sequence shown here is derived from an EMBL/GenBank/DDBJ whole genome shotgun (WGS) entry which is preliminary data.</text>
</comment>
<dbReference type="Pfam" id="PF00854">
    <property type="entry name" value="PTR2"/>
    <property type="match status" value="1"/>
</dbReference>
<dbReference type="Proteomes" id="UP001443914">
    <property type="component" value="Unassembled WGS sequence"/>
</dbReference>
<dbReference type="SUPFAM" id="SSF103473">
    <property type="entry name" value="MFS general substrate transporter"/>
    <property type="match status" value="1"/>
</dbReference>
<feature type="transmembrane region" description="Helical" evidence="6">
    <location>
        <begin position="42"/>
        <end position="60"/>
    </location>
</feature>
<evidence type="ECO:0000256" key="3">
    <source>
        <dbReference type="ARBA" id="ARBA00022692"/>
    </source>
</evidence>
<feature type="transmembrane region" description="Helical" evidence="6">
    <location>
        <begin position="310"/>
        <end position="330"/>
    </location>
</feature>
<dbReference type="PANTHER" id="PTHR11654">
    <property type="entry name" value="OLIGOPEPTIDE TRANSPORTER-RELATED"/>
    <property type="match status" value="1"/>
</dbReference>
<comment type="subcellular location">
    <subcellularLocation>
        <location evidence="1">Membrane</location>
        <topology evidence="1">Multi-pass membrane protein</topology>
    </subcellularLocation>
</comment>
<feature type="transmembrane region" description="Helical" evidence="6">
    <location>
        <begin position="117"/>
        <end position="143"/>
    </location>
</feature>
<dbReference type="EMBL" id="JBDFQZ010000014">
    <property type="protein sequence ID" value="KAK9666105.1"/>
    <property type="molecule type" value="Genomic_DNA"/>
</dbReference>
<sequence>MQLMNAANESFEKVASYGLMPNMIIYLMSDYKMNVGNAQNLLYFWTAALNFLPILGAFLADSFAGRFLTIGIGSIISLSVYIMGMLVLWMTTVLPQAKPPPCDPSTNSCQSPTAGQYALLIAAFTLMSIGAGGVRTCSQAFGADQIDRRDNPKNKRVLESFFNWYYACGCLSVVIALTVIVYIQDHFGWRIGFGIPVVLMFLSSLSFLLASRLYVNVEVKNSLFLSLAHAIVAAFKNRKTSLSIQGSNVLYYQRRDSFPSVVPSDSLRFLNKACIIRDSEDIGPDGLARNPWTLCTVEDVEGLKSLLRIIPIWSSSIMMSVGFGSFPVLLAKTMDRHVGAKFEIPAASFGTFLVIVIVIWIPIYDRVLLPLASKICRRPVRLSVKLRMGIGLVFLFLSLLSAGIVEHVRRQRAVSEGFENNPQGVIHMSAMWTVPQYIFGGLAEAFNGIGQNEFYYSELPKNMSSIATSLSGLGFAVGSLIASLILNVVNDVTRKGGKEGWIASNVNRGRYDYYYWLLAILSFLNVVYYVFCSWVYGPLLEHKEVKEDELAMLRNTNGHEKEITT</sequence>
<feature type="transmembrane region" description="Helical" evidence="6">
    <location>
        <begin position="384"/>
        <end position="405"/>
    </location>
</feature>
<gene>
    <name evidence="7" type="ORF">RND81_14G160700</name>
</gene>
<reference evidence="7" key="1">
    <citation type="submission" date="2024-03" db="EMBL/GenBank/DDBJ databases">
        <title>WGS assembly of Saponaria officinalis var. Norfolk2.</title>
        <authorList>
            <person name="Jenkins J."/>
            <person name="Shu S."/>
            <person name="Grimwood J."/>
            <person name="Barry K."/>
            <person name="Goodstein D."/>
            <person name="Schmutz J."/>
            <person name="Leebens-Mack J."/>
            <person name="Osbourn A."/>
        </authorList>
    </citation>
    <scope>NUCLEOTIDE SEQUENCE [LARGE SCALE GENOMIC DNA]</scope>
    <source>
        <strain evidence="7">JIC</strain>
    </source>
</reference>
<keyword evidence="8" id="KW-1185">Reference proteome</keyword>
<evidence type="ECO:0000256" key="4">
    <source>
        <dbReference type="ARBA" id="ARBA00022989"/>
    </source>
</evidence>
<feature type="transmembrane region" description="Helical" evidence="6">
    <location>
        <begin position="164"/>
        <end position="183"/>
    </location>
</feature>
<dbReference type="InterPro" id="IPR000109">
    <property type="entry name" value="POT_fam"/>
</dbReference>
<evidence type="ECO:0000256" key="5">
    <source>
        <dbReference type="ARBA" id="ARBA00023136"/>
    </source>
</evidence>
<dbReference type="InterPro" id="IPR036259">
    <property type="entry name" value="MFS_trans_sf"/>
</dbReference>
<evidence type="ECO:0000313" key="8">
    <source>
        <dbReference type="Proteomes" id="UP001443914"/>
    </source>
</evidence>
<feature type="transmembrane region" description="Helical" evidence="6">
    <location>
        <begin position="466"/>
        <end position="489"/>
    </location>
</feature>
<keyword evidence="5 6" id="KW-0472">Membrane</keyword>
<name>A0AAW1GMS4_SAPOF</name>
<dbReference type="Gene3D" id="1.20.1250.20">
    <property type="entry name" value="MFS general substrate transporter like domains"/>
    <property type="match status" value="1"/>
</dbReference>
<feature type="transmembrane region" description="Helical" evidence="6">
    <location>
        <begin position="513"/>
        <end position="536"/>
    </location>
</feature>
<evidence type="ECO:0000256" key="2">
    <source>
        <dbReference type="ARBA" id="ARBA00005982"/>
    </source>
</evidence>
<evidence type="ECO:0000256" key="6">
    <source>
        <dbReference type="SAM" id="Phobius"/>
    </source>
</evidence>
<feature type="transmembrane region" description="Helical" evidence="6">
    <location>
        <begin position="342"/>
        <end position="363"/>
    </location>
</feature>
<keyword evidence="3 6" id="KW-0812">Transmembrane</keyword>
<protein>
    <submittedName>
        <fullName evidence="7">Uncharacterized protein</fullName>
    </submittedName>
</protein>
<organism evidence="7 8">
    <name type="scientific">Saponaria officinalis</name>
    <name type="common">Common soapwort</name>
    <name type="synonym">Lychnis saponaria</name>
    <dbReference type="NCBI Taxonomy" id="3572"/>
    <lineage>
        <taxon>Eukaryota</taxon>
        <taxon>Viridiplantae</taxon>
        <taxon>Streptophyta</taxon>
        <taxon>Embryophyta</taxon>
        <taxon>Tracheophyta</taxon>
        <taxon>Spermatophyta</taxon>
        <taxon>Magnoliopsida</taxon>
        <taxon>eudicotyledons</taxon>
        <taxon>Gunneridae</taxon>
        <taxon>Pentapetalae</taxon>
        <taxon>Caryophyllales</taxon>
        <taxon>Caryophyllaceae</taxon>
        <taxon>Caryophylleae</taxon>
        <taxon>Saponaria</taxon>
    </lineage>
</organism>
<evidence type="ECO:0000256" key="1">
    <source>
        <dbReference type="ARBA" id="ARBA00004141"/>
    </source>
</evidence>
<evidence type="ECO:0000313" key="7">
    <source>
        <dbReference type="EMBL" id="KAK9666105.1"/>
    </source>
</evidence>
<proteinExistence type="inferred from homology"/>
<comment type="similarity">
    <text evidence="2">Belongs to the major facilitator superfamily. Proton-dependent oligopeptide transporter (POT/PTR) (TC 2.A.17) family.</text>
</comment>
<accession>A0AAW1GMS4</accession>
<dbReference type="GO" id="GO:0016020">
    <property type="term" value="C:membrane"/>
    <property type="evidence" value="ECO:0007669"/>
    <property type="project" value="UniProtKB-SubCell"/>
</dbReference>
<keyword evidence="4 6" id="KW-1133">Transmembrane helix</keyword>
<dbReference type="GO" id="GO:0022857">
    <property type="term" value="F:transmembrane transporter activity"/>
    <property type="evidence" value="ECO:0007669"/>
    <property type="project" value="InterPro"/>
</dbReference>
<dbReference type="AlphaFoldDB" id="A0AAW1GMS4"/>